<protein>
    <recommendedName>
        <fullName evidence="3">HTH cro/C1-type domain-containing protein</fullName>
    </recommendedName>
</protein>
<evidence type="ECO:0000256" key="2">
    <source>
        <dbReference type="SAM" id="MobiDB-lite"/>
    </source>
</evidence>
<feature type="compositionally biased region" description="Polar residues" evidence="2">
    <location>
        <begin position="74"/>
        <end position="95"/>
    </location>
</feature>
<name>A0ABN2TLH3_9MICO</name>
<evidence type="ECO:0000313" key="4">
    <source>
        <dbReference type="EMBL" id="GAA2012463.1"/>
    </source>
</evidence>
<dbReference type="InterPro" id="IPR001387">
    <property type="entry name" value="Cro/C1-type_HTH"/>
</dbReference>
<gene>
    <name evidence="4" type="ORF">GCM10009755_24950</name>
</gene>
<evidence type="ECO:0000259" key="3">
    <source>
        <dbReference type="PROSITE" id="PS50943"/>
    </source>
</evidence>
<dbReference type="Pfam" id="PF01381">
    <property type="entry name" value="HTH_3"/>
    <property type="match status" value="1"/>
</dbReference>
<dbReference type="SMART" id="SM00530">
    <property type="entry name" value="HTH_XRE"/>
    <property type="match status" value="1"/>
</dbReference>
<dbReference type="PANTHER" id="PTHR46558">
    <property type="entry name" value="TRACRIPTIONAL REGULATORY PROTEIN-RELATED-RELATED"/>
    <property type="match status" value="1"/>
</dbReference>
<organism evidence="4 5">
    <name type="scientific">Brevibacterium samyangense</name>
    <dbReference type="NCBI Taxonomy" id="366888"/>
    <lineage>
        <taxon>Bacteria</taxon>
        <taxon>Bacillati</taxon>
        <taxon>Actinomycetota</taxon>
        <taxon>Actinomycetes</taxon>
        <taxon>Micrococcales</taxon>
        <taxon>Brevibacteriaceae</taxon>
        <taxon>Brevibacterium</taxon>
    </lineage>
</organism>
<keyword evidence="5" id="KW-1185">Reference proteome</keyword>
<evidence type="ECO:0000256" key="1">
    <source>
        <dbReference type="ARBA" id="ARBA00023125"/>
    </source>
</evidence>
<feature type="domain" description="HTH cro/C1-type" evidence="3">
    <location>
        <begin position="11"/>
        <end position="65"/>
    </location>
</feature>
<dbReference type="SUPFAM" id="SSF47413">
    <property type="entry name" value="lambda repressor-like DNA-binding domains"/>
    <property type="match status" value="1"/>
</dbReference>
<reference evidence="4 5" key="1">
    <citation type="journal article" date="2019" name="Int. J. Syst. Evol. Microbiol.">
        <title>The Global Catalogue of Microorganisms (GCM) 10K type strain sequencing project: providing services to taxonomists for standard genome sequencing and annotation.</title>
        <authorList>
            <consortium name="The Broad Institute Genomics Platform"/>
            <consortium name="The Broad Institute Genome Sequencing Center for Infectious Disease"/>
            <person name="Wu L."/>
            <person name="Ma J."/>
        </authorList>
    </citation>
    <scope>NUCLEOTIDE SEQUENCE [LARGE SCALE GENOMIC DNA]</scope>
    <source>
        <strain evidence="4 5">JCM 14546</strain>
    </source>
</reference>
<sequence>MPELDVGPVGVKDARKAAGLTQANLAEAVGVSRQTVISIERGDYAPSVYLALRIAHRLGTTVERLFPLDRPCSHPTSGPQHCSPATSRPNSQEPS</sequence>
<dbReference type="Gene3D" id="1.10.260.40">
    <property type="entry name" value="lambda repressor-like DNA-binding domains"/>
    <property type="match status" value="1"/>
</dbReference>
<accession>A0ABN2TLH3</accession>
<comment type="caution">
    <text evidence="4">The sequence shown here is derived from an EMBL/GenBank/DDBJ whole genome shotgun (WGS) entry which is preliminary data.</text>
</comment>
<feature type="region of interest" description="Disordered" evidence="2">
    <location>
        <begin position="69"/>
        <end position="95"/>
    </location>
</feature>
<dbReference type="PANTHER" id="PTHR46558:SF4">
    <property type="entry name" value="DNA-BIDING PHAGE PROTEIN"/>
    <property type="match status" value="1"/>
</dbReference>
<dbReference type="Proteomes" id="UP001500755">
    <property type="component" value="Unassembled WGS sequence"/>
</dbReference>
<dbReference type="EMBL" id="BAAANO010000025">
    <property type="protein sequence ID" value="GAA2012463.1"/>
    <property type="molecule type" value="Genomic_DNA"/>
</dbReference>
<dbReference type="InterPro" id="IPR010982">
    <property type="entry name" value="Lambda_DNA-bd_dom_sf"/>
</dbReference>
<dbReference type="RefSeq" id="WP_344310172.1">
    <property type="nucleotide sequence ID" value="NZ_BAAANO010000025.1"/>
</dbReference>
<evidence type="ECO:0000313" key="5">
    <source>
        <dbReference type="Proteomes" id="UP001500755"/>
    </source>
</evidence>
<proteinExistence type="predicted"/>
<dbReference type="PROSITE" id="PS50943">
    <property type="entry name" value="HTH_CROC1"/>
    <property type="match status" value="1"/>
</dbReference>
<keyword evidence="1" id="KW-0238">DNA-binding</keyword>
<dbReference type="CDD" id="cd00093">
    <property type="entry name" value="HTH_XRE"/>
    <property type="match status" value="1"/>
</dbReference>